<dbReference type="Gene3D" id="3.30.450.20">
    <property type="entry name" value="PAS domain"/>
    <property type="match status" value="2"/>
</dbReference>
<comment type="similarity">
    <text evidence="8">Belongs to the methyl-accepting chemotaxis (MCP) protein family.</text>
</comment>
<organism evidence="13 14">
    <name type="scientific">Alteromonas pelagimontana</name>
    <dbReference type="NCBI Taxonomy" id="1858656"/>
    <lineage>
        <taxon>Bacteria</taxon>
        <taxon>Pseudomonadati</taxon>
        <taxon>Pseudomonadota</taxon>
        <taxon>Gammaproteobacteria</taxon>
        <taxon>Alteromonadales</taxon>
        <taxon>Alteromonadaceae</taxon>
        <taxon>Alteromonas/Salinimonas group</taxon>
        <taxon>Alteromonas</taxon>
    </lineage>
</organism>
<evidence type="ECO:0000256" key="3">
    <source>
        <dbReference type="ARBA" id="ARBA00022500"/>
    </source>
</evidence>
<proteinExistence type="inferred from homology"/>
<evidence type="ECO:0000313" key="14">
    <source>
        <dbReference type="Proteomes" id="UP000219285"/>
    </source>
</evidence>
<dbReference type="OrthoDB" id="2489132at2"/>
<dbReference type="SUPFAM" id="SSF58104">
    <property type="entry name" value="Methyl-accepting chemotaxis protein (MCP) signaling domain"/>
    <property type="match status" value="1"/>
</dbReference>
<gene>
    <name evidence="13" type="ORF">CA267_001235</name>
</gene>
<keyword evidence="14" id="KW-1185">Reference proteome</keyword>
<name>A0A6M4M8H0_9ALTE</name>
<dbReference type="Proteomes" id="UP000219285">
    <property type="component" value="Chromosome"/>
</dbReference>
<evidence type="ECO:0000256" key="10">
    <source>
        <dbReference type="SAM" id="Phobius"/>
    </source>
</evidence>
<dbReference type="Pfam" id="PF00015">
    <property type="entry name" value="MCPsignal"/>
    <property type="match status" value="1"/>
</dbReference>
<feature type="domain" description="Methyl-accepting transducer" evidence="11">
    <location>
        <begin position="304"/>
        <end position="540"/>
    </location>
</feature>
<evidence type="ECO:0000256" key="1">
    <source>
        <dbReference type="ARBA" id="ARBA00004651"/>
    </source>
</evidence>
<dbReference type="Pfam" id="PF02743">
    <property type="entry name" value="dCache_1"/>
    <property type="match status" value="1"/>
</dbReference>
<keyword evidence="6 10" id="KW-0472">Membrane</keyword>
<dbReference type="InterPro" id="IPR033479">
    <property type="entry name" value="dCache_1"/>
</dbReference>
<dbReference type="CDD" id="cd12913">
    <property type="entry name" value="PDC1_MCP_like"/>
    <property type="match status" value="1"/>
</dbReference>
<sequence length="574" mass="62790">MFAQIISHYDDKSIVGGGIWPEPNAFDSANIRNAFFWSRSSSGQMVYSNDYNLPSGPGYHTEAWYLVGKKLGPGECGWSQAYEDPTTKTAMVTCTVPVYKRGNFWGVATIDMMLDSLDTLLQSQNDESGGYAFLLGQNAQVISFPDIRNQPIDMLSLETVVERDKKMAPLLAAVNSGDPITQLPKGVIEKSKSIVLLQNLPKQNITFGVVLPESTYLSPVSKLGWSLYLTIIPLLILFSAILIINANSVMRWIDETSDQIRKLSTGGSTGKLRIDRMDEIGQLKQSVNEYSDHLQGLLKMITVEAKEAKSRSEELSTMASSLKQRAEQQLQQNLTLAAAITQMASSADEVASNTRSTAESVDESNGLVRRRMTDVKANSEANRQLSEVLEQTADVISQLSSNAQSMGTMLEVIKSIAEQTNLLALNAAIEAARAGEQGRGFAVVADEVRTLAGRSQTSAGEIENLIVQLQTSAKQGVDIILSSQNLSSESLTRSQKVIDTFNEMTNMFANVTERTSQIAVAANEQANVSTQINELAESMRESNEMNNRDAGELTELSQSTAELAARLYNLTHQQ</sequence>
<dbReference type="PANTHER" id="PTHR32089">
    <property type="entry name" value="METHYL-ACCEPTING CHEMOTAXIS PROTEIN MCPB"/>
    <property type="match status" value="1"/>
</dbReference>
<evidence type="ECO:0000256" key="9">
    <source>
        <dbReference type="PROSITE-ProRule" id="PRU00284"/>
    </source>
</evidence>
<dbReference type="Gene3D" id="1.10.287.950">
    <property type="entry name" value="Methyl-accepting chemotaxis protein"/>
    <property type="match status" value="1"/>
</dbReference>
<evidence type="ECO:0000256" key="7">
    <source>
        <dbReference type="ARBA" id="ARBA00023224"/>
    </source>
</evidence>
<dbReference type="CDD" id="cd06225">
    <property type="entry name" value="HAMP"/>
    <property type="match status" value="1"/>
</dbReference>
<evidence type="ECO:0000256" key="5">
    <source>
        <dbReference type="ARBA" id="ARBA00022989"/>
    </source>
</evidence>
<evidence type="ECO:0000259" key="12">
    <source>
        <dbReference type="PROSITE" id="PS50885"/>
    </source>
</evidence>
<dbReference type="GO" id="GO:0007165">
    <property type="term" value="P:signal transduction"/>
    <property type="evidence" value="ECO:0007669"/>
    <property type="project" value="UniProtKB-KW"/>
</dbReference>
<dbReference type="PANTHER" id="PTHR32089:SF112">
    <property type="entry name" value="LYSOZYME-LIKE PROTEIN-RELATED"/>
    <property type="match status" value="1"/>
</dbReference>
<dbReference type="KEGG" id="apel:CA267_001235"/>
<dbReference type="EMBL" id="CP052766">
    <property type="protein sequence ID" value="QJR79514.1"/>
    <property type="molecule type" value="Genomic_DNA"/>
</dbReference>
<keyword evidence="2" id="KW-1003">Cell membrane</keyword>
<evidence type="ECO:0000256" key="4">
    <source>
        <dbReference type="ARBA" id="ARBA00022692"/>
    </source>
</evidence>
<dbReference type="InterPro" id="IPR004089">
    <property type="entry name" value="MCPsignal_dom"/>
</dbReference>
<dbReference type="PROSITE" id="PS50885">
    <property type="entry name" value="HAMP"/>
    <property type="match status" value="1"/>
</dbReference>
<evidence type="ECO:0000256" key="6">
    <source>
        <dbReference type="ARBA" id="ARBA00023136"/>
    </source>
</evidence>
<feature type="domain" description="HAMP" evidence="12">
    <location>
        <begin position="247"/>
        <end position="299"/>
    </location>
</feature>
<accession>A0A6M4M8H0</accession>
<keyword evidence="4 10" id="KW-0812">Transmembrane</keyword>
<reference evidence="14" key="1">
    <citation type="submission" date="2014-12" db="EMBL/GenBank/DDBJ databases">
        <title>Complete genome sequence of a multi-drug resistant Klebsiella pneumoniae.</title>
        <authorList>
            <person name="Hua X."/>
            <person name="Chen Q."/>
            <person name="Li X."/>
            <person name="Feng Y."/>
            <person name="Ruan Z."/>
            <person name="Yu Y."/>
        </authorList>
    </citation>
    <scope>NUCLEOTIDE SEQUENCE [LARGE SCALE GENOMIC DNA]</scope>
    <source>
        <strain evidence="14">5.12</strain>
    </source>
</reference>
<keyword evidence="5 10" id="KW-1133">Transmembrane helix</keyword>
<evidence type="ECO:0000256" key="8">
    <source>
        <dbReference type="ARBA" id="ARBA00029447"/>
    </source>
</evidence>
<dbReference type="RefSeq" id="WP_083638408.1">
    <property type="nucleotide sequence ID" value="NZ_CP052766.1"/>
</dbReference>
<dbReference type="InterPro" id="IPR003660">
    <property type="entry name" value="HAMP_dom"/>
</dbReference>
<dbReference type="AlphaFoldDB" id="A0A6M4M8H0"/>
<keyword evidence="7 9" id="KW-0807">Transducer</keyword>
<dbReference type="FunFam" id="1.10.287.950:FF:000001">
    <property type="entry name" value="Methyl-accepting chemotaxis sensory transducer"/>
    <property type="match status" value="1"/>
</dbReference>
<dbReference type="CDD" id="cd11386">
    <property type="entry name" value="MCP_signal"/>
    <property type="match status" value="1"/>
</dbReference>
<comment type="subcellular location">
    <subcellularLocation>
        <location evidence="1">Cell membrane</location>
        <topology evidence="1">Multi-pass membrane protein</topology>
    </subcellularLocation>
</comment>
<keyword evidence="3" id="KW-0145">Chemotaxis</keyword>
<reference evidence="13 14" key="2">
    <citation type="submission" date="2020-04" db="EMBL/GenBank/DDBJ databases">
        <title>Complete genome sequence of Alteromonas pelagimontana 5.12T.</title>
        <authorList>
            <person name="Sinha R.K."/>
            <person name="Krishnan K.P."/>
            <person name="Kurian J.P."/>
        </authorList>
    </citation>
    <scope>NUCLEOTIDE SEQUENCE [LARGE SCALE GENOMIC DNA]</scope>
    <source>
        <strain evidence="13 14">5.12</strain>
    </source>
</reference>
<dbReference type="GO" id="GO:0006935">
    <property type="term" value="P:chemotaxis"/>
    <property type="evidence" value="ECO:0007669"/>
    <property type="project" value="UniProtKB-KW"/>
</dbReference>
<evidence type="ECO:0000259" key="11">
    <source>
        <dbReference type="PROSITE" id="PS50111"/>
    </source>
</evidence>
<protein>
    <submittedName>
        <fullName evidence="13">Methyl-accepting chemotaxis protein</fullName>
    </submittedName>
</protein>
<evidence type="ECO:0000313" key="13">
    <source>
        <dbReference type="EMBL" id="QJR79514.1"/>
    </source>
</evidence>
<dbReference type="SMART" id="SM00283">
    <property type="entry name" value="MA"/>
    <property type="match status" value="1"/>
</dbReference>
<dbReference type="PROSITE" id="PS50111">
    <property type="entry name" value="CHEMOTAXIS_TRANSDUC_2"/>
    <property type="match status" value="1"/>
</dbReference>
<dbReference type="CDD" id="cd18774">
    <property type="entry name" value="PDC2_HK_sensor"/>
    <property type="match status" value="1"/>
</dbReference>
<feature type="transmembrane region" description="Helical" evidence="10">
    <location>
        <begin position="225"/>
        <end position="244"/>
    </location>
</feature>
<dbReference type="GO" id="GO:0005886">
    <property type="term" value="C:plasma membrane"/>
    <property type="evidence" value="ECO:0007669"/>
    <property type="project" value="UniProtKB-SubCell"/>
</dbReference>
<evidence type="ECO:0000256" key="2">
    <source>
        <dbReference type="ARBA" id="ARBA00022475"/>
    </source>
</evidence>